<gene>
    <name evidence="2" type="ORF">F751_7016</name>
</gene>
<dbReference type="eggNOG" id="ENOG502SBZF">
    <property type="taxonomic scope" value="Eukaryota"/>
</dbReference>
<evidence type="ECO:0000256" key="1">
    <source>
        <dbReference type="SAM" id="MobiDB-lite"/>
    </source>
</evidence>
<dbReference type="KEGG" id="apro:F751_7016"/>
<proteinExistence type="predicted"/>
<feature type="region of interest" description="Disordered" evidence="1">
    <location>
        <begin position="268"/>
        <end position="309"/>
    </location>
</feature>
<dbReference type="Proteomes" id="UP000028924">
    <property type="component" value="Unassembled WGS sequence"/>
</dbReference>
<keyword evidence="3" id="KW-1185">Reference proteome</keyword>
<protein>
    <submittedName>
        <fullName evidence="2">Uncharacterized protein</fullName>
    </submittedName>
</protein>
<dbReference type="EMBL" id="KL662165">
    <property type="protein sequence ID" value="KFM28249.1"/>
    <property type="molecule type" value="Genomic_DNA"/>
</dbReference>
<sequence length="309" mass="34468">MSGAKWREGVIANWHAKAPDYVKKLHQCPPYKTASTAVLLSRVVKIVPDLRRGLAWHRDGKPFRKLRHQAYVGRQRAITRLAEQFRAPPGMTTVVGVGNWSAQDRGGIMRGTPPGPWIRFLRRLRRVCRVVVVDEHRSSKLCCACHATLHAHQYVRVRNGEEKLVDVWDTKRCGNKACKVNVVNRDVNGAANMLMLTKPTRNPVATGATERESPDADEEGRANPETDSLSLLDTLVESIDPAQANPTPASGPTPKKTLAERLELAYNGEEGSELAALRKRQNARQQRMDEDQSGYLDHLANGWGARSSY</sequence>
<organism evidence="2 3">
    <name type="scientific">Auxenochlorella protothecoides</name>
    <name type="common">Green microalga</name>
    <name type="synonym">Chlorella protothecoides</name>
    <dbReference type="NCBI Taxonomy" id="3075"/>
    <lineage>
        <taxon>Eukaryota</taxon>
        <taxon>Viridiplantae</taxon>
        <taxon>Chlorophyta</taxon>
        <taxon>core chlorophytes</taxon>
        <taxon>Trebouxiophyceae</taxon>
        <taxon>Chlorellales</taxon>
        <taxon>Chlorellaceae</taxon>
        <taxon>Auxenochlorella</taxon>
    </lineage>
</organism>
<evidence type="ECO:0000313" key="3">
    <source>
        <dbReference type="Proteomes" id="UP000028924"/>
    </source>
</evidence>
<dbReference type="AlphaFoldDB" id="A0A087SR95"/>
<feature type="region of interest" description="Disordered" evidence="1">
    <location>
        <begin position="199"/>
        <end position="225"/>
    </location>
</feature>
<reference evidence="2 3" key="1">
    <citation type="journal article" date="2014" name="BMC Genomics">
        <title>Oil accumulation mechanisms of the oleaginous microalga Chlorella protothecoides revealed through its genome, transcriptomes, and proteomes.</title>
        <authorList>
            <person name="Gao C."/>
            <person name="Wang Y."/>
            <person name="Shen Y."/>
            <person name="Yan D."/>
            <person name="He X."/>
            <person name="Dai J."/>
            <person name="Wu Q."/>
        </authorList>
    </citation>
    <scope>NUCLEOTIDE SEQUENCE [LARGE SCALE GENOMIC DNA]</scope>
    <source>
        <strain evidence="2 3">0710</strain>
    </source>
</reference>
<dbReference type="OrthoDB" id="102943at2759"/>
<dbReference type="GeneID" id="23618407"/>
<dbReference type="RefSeq" id="XP_011401262.1">
    <property type="nucleotide sequence ID" value="XM_011402960.1"/>
</dbReference>
<evidence type="ECO:0000313" key="2">
    <source>
        <dbReference type="EMBL" id="KFM28249.1"/>
    </source>
</evidence>
<feature type="compositionally biased region" description="Basic and acidic residues" evidence="1">
    <location>
        <begin position="209"/>
        <end position="224"/>
    </location>
</feature>
<name>A0A087SR95_AUXPR</name>
<accession>A0A087SR95</accession>